<dbReference type="InterPro" id="IPR002347">
    <property type="entry name" value="SDR_fam"/>
</dbReference>
<evidence type="ECO:0000313" key="3">
    <source>
        <dbReference type="EMBL" id="AHY43520.1"/>
    </source>
</evidence>
<evidence type="ECO:0000256" key="2">
    <source>
        <dbReference type="ARBA" id="ARBA00023002"/>
    </source>
</evidence>
<gene>
    <name evidence="3" type="ORF">UIB01_13980</name>
</gene>
<comment type="similarity">
    <text evidence="1">Belongs to the short-chain dehydrogenases/reductases (SDR) family.</text>
</comment>
<evidence type="ECO:0000256" key="1">
    <source>
        <dbReference type="ARBA" id="ARBA00006484"/>
    </source>
</evidence>
<evidence type="ECO:0000313" key="4">
    <source>
        <dbReference type="Proteomes" id="UP000025238"/>
    </source>
</evidence>
<sequence length="287" mass="31416">MAYPKIPAQQQDRLPGRETEMHPQAEFIRDSYRGSNKLAGKVALISGGDSGIGRAAAVHFAREGADVAIMYLDEHEDAENAKRMVEAEGRRCLLLPGDIRDSAHCDDAVEQTVKAFGRLDVLVNNAGRQEVQTRLEDITDEQWEKTFATNIHGYFYLTRAALPHLQAGASIINTTSINSFIGHPLLVDYTSTKGAIDGFTRALSQQLIEREIRVNQIAPGPIWTPLQPPSLGKHDPQMLEDFGSQMPMGRCGQPSELGPAYVYLACDDSSYVSGQTIHINGGKVVNG</sequence>
<proteinExistence type="inferred from homology"/>
<keyword evidence="2" id="KW-0560">Oxidoreductase</keyword>
<dbReference type="NCBIfam" id="NF005214">
    <property type="entry name" value="PRK06701.1"/>
    <property type="match status" value="1"/>
</dbReference>
<protein>
    <submittedName>
        <fullName evidence="3">Short-chain dehydrogenase</fullName>
    </submittedName>
</protein>
<dbReference type="KEGG" id="pstu:UIB01_13980"/>
<dbReference type="Proteomes" id="UP000025238">
    <property type="component" value="Chromosome"/>
</dbReference>
<organism evidence="3 4">
    <name type="scientific">Stutzerimonas stutzeri</name>
    <name type="common">Pseudomonas stutzeri</name>
    <dbReference type="NCBI Taxonomy" id="316"/>
    <lineage>
        <taxon>Bacteria</taxon>
        <taxon>Pseudomonadati</taxon>
        <taxon>Pseudomonadota</taxon>
        <taxon>Gammaproteobacteria</taxon>
        <taxon>Pseudomonadales</taxon>
        <taxon>Pseudomonadaceae</taxon>
        <taxon>Stutzerimonas</taxon>
    </lineage>
</organism>
<reference evidence="3 4" key="1">
    <citation type="submission" date="2014-03" db="EMBL/GenBank/DDBJ databases">
        <title>Complete genome sequence of Pseudomonas stutzeri 19SMN4.</title>
        <authorList>
            <person name="Brunet-Galmes I."/>
            <person name="Nogales B."/>
            <person name="Busquets A."/>
            <person name="Pena A."/>
            <person name="Gomila M."/>
            <person name="Garcia-Valdes E."/>
            <person name="Lalucat J."/>
            <person name="Bennasar A."/>
            <person name="Bosch R."/>
        </authorList>
    </citation>
    <scope>NUCLEOTIDE SEQUENCE [LARGE SCALE GENOMIC DNA]</scope>
    <source>
        <strain evidence="3 4">19SMN4</strain>
    </source>
</reference>
<dbReference type="GO" id="GO:0016614">
    <property type="term" value="F:oxidoreductase activity, acting on CH-OH group of donors"/>
    <property type="evidence" value="ECO:0007669"/>
    <property type="project" value="UniProtKB-ARBA"/>
</dbReference>
<dbReference type="EMBL" id="CP007509">
    <property type="protein sequence ID" value="AHY43520.1"/>
    <property type="molecule type" value="Genomic_DNA"/>
</dbReference>
<dbReference type="SUPFAM" id="SSF51735">
    <property type="entry name" value="NAD(P)-binding Rossmann-fold domains"/>
    <property type="match status" value="1"/>
</dbReference>
<dbReference type="PRINTS" id="PR00080">
    <property type="entry name" value="SDRFAMILY"/>
</dbReference>
<dbReference type="Gene3D" id="3.40.50.720">
    <property type="entry name" value="NAD(P)-binding Rossmann-like Domain"/>
    <property type="match status" value="1"/>
</dbReference>
<dbReference type="FunFam" id="3.40.50.720:FF:000084">
    <property type="entry name" value="Short-chain dehydrogenase reductase"/>
    <property type="match status" value="1"/>
</dbReference>
<dbReference type="CDD" id="cd05355">
    <property type="entry name" value="SDR_c1"/>
    <property type="match status" value="1"/>
</dbReference>
<dbReference type="PANTHER" id="PTHR48107:SF16">
    <property type="entry name" value="NADPH-DEPENDENT ALDEHYDE REDUCTASE 1, CHLOROPLASTIC"/>
    <property type="match status" value="1"/>
</dbReference>
<dbReference type="InterPro" id="IPR020904">
    <property type="entry name" value="Sc_DH/Rdtase_CS"/>
</dbReference>
<dbReference type="PRINTS" id="PR00081">
    <property type="entry name" value="GDHRDH"/>
</dbReference>
<dbReference type="Pfam" id="PF13561">
    <property type="entry name" value="adh_short_C2"/>
    <property type="match status" value="1"/>
</dbReference>
<accession>A0A023WUX6</accession>
<dbReference type="PROSITE" id="PS00061">
    <property type="entry name" value="ADH_SHORT"/>
    <property type="match status" value="1"/>
</dbReference>
<dbReference type="PANTHER" id="PTHR48107">
    <property type="entry name" value="NADPH-DEPENDENT ALDEHYDE REDUCTASE-LIKE PROTEIN, CHLOROPLASTIC-RELATED"/>
    <property type="match status" value="1"/>
</dbReference>
<dbReference type="AlphaFoldDB" id="A0A023WUX6"/>
<name>A0A023WUX6_STUST</name>
<dbReference type="PATRIC" id="fig|316.97.peg.2796"/>
<dbReference type="InterPro" id="IPR036291">
    <property type="entry name" value="NAD(P)-bd_dom_sf"/>
</dbReference>